<evidence type="ECO:0000313" key="2">
    <source>
        <dbReference type="EMBL" id="PXX62145.1"/>
    </source>
</evidence>
<keyword evidence="1" id="KW-0472">Membrane</keyword>
<organism evidence="2 3">
    <name type="scientific">Nocardia tenerifensis</name>
    <dbReference type="NCBI Taxonomy" id="228006"/>
    <lineage>
        <taxon>Bacteria</taxon>
        <taxon>Bacillati</taxon>
        <taxon>Actinomycetota</taxon>
        <taxon>Actinomycetes</taxon>
        <taxon>Mycobacteriales</taxon>
        <taxon>Nocardiaceae</taxon>
        <taxon>Nocardia</taxon>
    </lineage>
</organism>
<dbReference type="AlphaFoldDB" id="A0A318JXV5"/>
<name>A0A318JXV5_9NOCA</name>
<evidence type="ECO:0008006" key="4">
    <source>
        <dbReference type="Google" id="ProtNLM"/>
    </source>
</evidence>
<dbReference type="OrthoDB" id="3699675at2"/>
<accession>A0A318JXV5</accession>
<sequence length="234" mass="24407">MTIKTERVGAWPFSRIGGLAGLGFALIIVGANLILLPADMPLIGAGVDEVVTFFTTKAVPAQLSSACTPAAWLCVVVFGAAAVATIWPRERAAGSAWSLVGFAGLLLQTATFVGVVAIRLALSATSDHTPAATAGLWAMHNALFTLNGVFLATAMLGLSVGGLRTALIPRWHAVLGIVAAAAQFVSASITPMVIDHEGPLGLISFVSWLLWVVWLVAYGIALMRLRPERQPLVA</sequence>
<gene>
    <name evidence="2" type="ORF">DFR70_10711</name>
</gene>
<comment type="caution">
    <text evidence="2">The sequence shown here is derived from an EMBL/GenBank/DDBJ whole genome shotgun (WGS) entry which is preliminary data.</text>
</comment>
<dbReference type="Proteomes" id="UP000247569">
    <property type="component" value="Unassembled WGS sequence"/>
</dbReference>
<feature type="transmembrane region" description="Helical" evidence="1">
    <location>
        <begin position="99"/>
        <end position="122"/>
    </location>
</feature>
<evidence type="ECO:0000313" key="3">
    <source>
        <dbReference type="Proteomes" id="UP000247569"/>
    </source>
</evidence>
<dbReference type="InterPro" id="IPR025495">
    <property type="entry name" value="DUF4386"/>
</dbReference>
<feature type="transmembrane region" description="Helical" evidence="1">
    <location>
        <begin position="12"/>
        <end position="35"/>
    </location>
</feature>
<dbReference type="EMBL" id="QJKF01000007">
    <property type="protein sequence ID" value="PXX62145.1"/>
    <property type="molecule type" value="Genomic_DNA"/>
</dbReference>
<feature type="transmembrane region" description="Helical" evidence="1">
    <location>
        <begin position="173"/>
        <end position="194"/>
    </location>
</feature>
<reference evidence="2 3" key="1">
    <citation type="submission" date="2018-05" db="EMBL/GenBank/DDBJ databases">
        <title>Genomic Encyclopedia of Type Strains, Phase IV (KMG-IV): sequencing the most valuable type-strain genomes for metagenomic binning, comparative biology and taxonomic classification.</title>
        <authorList>
            <person name="Goeker M."/>
        </authorList>
    </citation>
    <scope>NUCLEOTIDE SEQUENCE [LARGE SCALE GENOMIC DNA]</scope>
    <source>
        <strain evidence="2 3">DSM 44704</strain>
    </source>
</reference>
<dbReference type="Pfam" id="PF14329">
    <property type="entry name" value="DUF4386"/>
    <property type="match status" value="1"/>
</dbReference>
<keyword evidence="3" id="KW-1185">Reference proteome</keyword>
<dbReference type="RefSeq" id="WP_040733263.1">
    <property type="nucleotide sequence ID" value="NZ_QJKF01000007.1"/>
</dbReference>
<feature type="transmembrane region" description="Helical" evidence="1">
    <location>
        <begin position="142"/>
        <end position="161"/>
    </location>
</feature>
<keyword evidence="1" id="KW-0812">Transmembrane</keyword>
<keyword evidence="1" id="KW-1133">Transmembrane helix</keyword>
<feature type="transmembrane region" description="Helical" evidence="1">
    <location>
        <begin position="200"/>
        <end position="221"/>
    </location>
</feature>
<protein>
    <recommendedName>
        <fullName evidence="4">DUF4386 family protein</fullName>
    </recommendedName>
</protein>
<evidence type="ECO:0000256" key="1">
    <source>
        <dbReference type="SAM" id="Phobius"/>
    </source>
</evidence>
<proteinExistence type="predicted"/>
<feature type="transmembrane region" description="Helical" evidence="1">
    <location>
        <begin position="70"/>
        <end position="87"/>
    </location>
</feature>